<dbReference type="RefSeq" id="WP_128486861.1">
    <property type="nucleotide sequence ID" value="NZ_JBHLXB010000050.1"/>
</dbReference>
<name>A0A3S3WT38_9RHOB</name>
<dbReference type="AlphaFoldDB" id="A0A3S3WT38"/>
<gene>
    <name evidence="1" type="ORF">EP867_03705</name>
</gene>
<accession>A0A3S3WT38</accession>
<comment type="caution">
    <text evidence="1">The sequence shown here is derived from an EMBL/GenBank/DDBJ whole genome shotgun (WGS) entry which is preliminary data.</text>
</comment>
<dbReference type="Proteomes" id="UP000287168">
    <property type="component" value="Unassembled WGS sequence"/>
</dbReference>
<keyword evidence="1" id="KW-0969">Cilium</keyword>
<sequence>MNFPLKLEEFEPSSGLTEGADRSAALEDSRLEGFEQGYQAGWEDAEAARSQIEAARRDEVIAALKAINLTFSAARAEVLQALAPLINELVARCLPQVARGALPGLVTEALAPWVAEGITDGVSLICNPEDGGILQDLSAAVEGLSLQEDPGTPPGEVWLRSAAGEQRIDTAAALAEVTRCIEEFFTLAEQERRHG</sequence>
<reference evidence="1 2" key="1">
    <citation type="journal article" date="2015" name="Int. J. Syst. Evol. Microbiol.">
        <title>Gemmobacter intermedius sp. nov., isolated from a white stork (Ciconia ciconia).</title>
        <authorList>
            <person name="Kampfer P."/>
            <person name="Jerzak L."/>
            <person name="Wilharm G."/>
            <person name="Golke J."/>
            <person name="Busse H.J."/>
            <person name="Glaeser S.P."/>
        </authorList>
    </citation>
    <scope>NUCLEOTIDE SEQUENCE [LARGE SCALE GENOMIC DNA]</scope>
    <source>
        <strain evidence="1 2">119/4</strain>
    </source>
</reference>
<keyword evidence="1" id="KW-0282">Flagellum</keyword>
<proteinExistence type="predicted"/>
<keyword evidence="2" id="KW-1185">Reference proteome</keyword>
<evidence type="ECO:0000313" key="2">
    <source>
        <dbReference type="Proteomes" id="UP000287168"/>
    </source>
</evidence>
<evidence type="ECO:0000313" key="1">
    <source>
        <dbReference type="EMBL" id="RWY43524.1"/>
    </source>
</evidence>
<dbReference type="OrthoDB" id="7870971at2"/>
<keyword evidence="1" id="KW-0966">Cell projection</keyword>
<protein>
    <submittedName>
        <fullName evidence="1">Flagellar biosynthesis protein</fullName>
    </submittedName>
</protein>
<dbReference type="EMBL" id="SBLC01000004">
    <property type="protein sequence ID" value="RWY43524.1"/>
    <property type="molecule type" value="Genomic_DNA"/>
</dbReference>
<organism evidence="1 2">
    <name type="scientific">Falsigemmobacter intermedius</name>
    <dbReference type="NCBI Taxonomy" id="1553448"/>
    <lineage>
        <taxon>Bacteria</taxon>
        <taxon>Pseudomonadati</taxon>
        <taxon>Pseudomonadota</taxon>
        <taxon>Alphaproteobacteria</taxon>
        <taxon>Rhodobacterales</taxon>
        <taxon>Paracoccaceae</taxon>
        <taxon>Falsigemmobacter</taxon>
    </lineage>
</organism>